<gene>
    <name evidence="5" type="ORF">RD1301_v1_4190002</name>
    <name evidence="2" type="ORF">RUN1744_v1_570015</name>
    <name evidence="3" type="ORF">TD1301_v1_1850003</name>
    <name evidence="4" type="ORF">TF3108_v1_190014</name>
</gene>
<keyword evidence="1" id="KW-1133">Transmembrane helix</keyword>
<sequence length="80" mass="8472">MNSIQSQGLMVAACLIGCAVFAVMLCVKVLPSPEASLLANESFDLERSNKLVLGWVVLACTSIVAGHLIAYYMLGPARVC</sequence>
<organism evidence="2">
    <name type="scientific">Ralstonia solanacearum</name>
    <name type="common">Pseudomonas solanacearum</name>
    <dbReference type="NCBI Taxonomy" id="305"/>
    <lineage>
        <taxon>Bacteria</taxon>
        <taxon>Pseudomonadati</taxon>
        <taxon>Pseudomonadota</taxon>
        <taxon>Betaproteobacteria</taxon>
        <taxon>Burkholderiales</taxon>
        <taxon>Burkholderiaceae</taxon>
        <taxon>Ralstonia</taxon>
        <taxon>Ralstonia solanacearum species complex</taxon>
    </lineage>
</organism>
<dbReference type="AlphaFoldDB" id="A0A0S4UPB4"/>
<evidence type="ECO:0000256" key="1">
    <source>
        <dbReference type="SAM" id="Phobius"/>
    </source>
</evidence>
<dbReference type="EMBL" id="LN899823">
    <property type="protein sequence ID" value="CUV24065.1"/>
    <property type="molecule type" value="Genomic_DNA"/>
</dbReference>
<protein>
    <recommendedName>
        <fullName evidence="6">Transmembrane protein</fullName>
    </recommendedName>
</protein>
<evidence type="ECO:0000313" key="3">
    <source>
        <dbReference type="EMBL" id="CUV36067.1"/>
    </source>
</evidence>
<feature type="transmembrane region" description="Helical" evidence="1">
    <location>
        <begin position="51"/>
        <end position="74"/>
    </location>
</feature>
<keyword evidence="1" id="KW-0472">Membrane</keyword>
<feature type="transmembrane region" description="Helical" evidence="1">
    <location>
        <begin position="9"/>
        <end position="31"/>
    </location>
</feature>
<evidence type="ECO:0000313" key="5">
    <source>
        <dbReference type="EMBL" id="CUV63924.1"/>
    </source>
</evidence>
<name>A0A0S4UPB4_RALSL</name>
<reference evidence="2" key="1">
    <citation type="submission" date="2015-10" db="EMBL/GenBank/DDBJ databases">
        <authorList>
            <person name="Gilbert D.G."/>
        </authorList>
    </citation>
    <scope>NUCLEOTIDE SEQUENCE</scope>
    <source>
        <strain evidence="2">Phyl III-seqv23</strain>
    </source>
</reference>
<proteinExistence type="predicted"/>
<evidence type="ECO:0000313" key="4">
    <source>
        <dbReference type="EMBL" id="CUV38851.1"/>
    </source>
</evidence>
<evidence type="ECO:0008006" key="6">
    <source>
        <dbReference type="Google" id="ProtNLM"/>
    </source>
</evidence>
<accession>A0A0S4UPB4</accession>
<dbReference type="EMBL" id="LN899822">
    <property type="protein sequence ID" value="CUV63924.1"/>
    <property type="molecule type" value="Genomic_DNA"/>
</dbReference>
<dbReference type="EMBL" id="LN899826">
    <property type="protein sequence ID" value="CUV38851.1"/>
    <property type="molecule type" value="Genomic_DNA"/>
</dbReference>
<keyword evidence="1" id="KW-0812">Transmembrane</keyword>
<dbReference type="EMBL" id="LN899825">
    <property type="protein sequence ID" value="CUV36067.1"/>
    <property type="molecule type" value="Genomic_DNA"/>
</dbReference>
<evidence type="ECO:0000313" key="2">
    <source>
        <dbReference type="EMBL" id="CUV24065.1"/>
    </source>
</evidence>